<reference evidence="1" key="1">
    <citation type="journal article" date="2012" name="Science">
        <title>Fermentation, hydrogen, and sulfur metabolism in multiple uncultivated bacterial phyla.</title>
        <authorList>
            <person name="Wrighton K.C."/>
            <person name="Thomas B.C."/>
            <person name="Sharon I."/>
            <person name="Miller C.S."/>
            <person name="Castelle C.J."/>
            <person name="VerBerkmoes N.C."/>
            <person name="Wilkins M.J."/>
            <person name="Hettich R.L."/>
            <person name="Lipton M.S."/>
            <person name="Williams K.H."/>
            <person name="Long P.E."/>
            <person name="Banfield J.F."/>
        </authorList>
    </citation>
    <scope>NUCLEOTIDE SEQUENCE [LARGE SCALE GENOMIC DNA]</scope>
</reference>
<name>K2F4X0_9BACT</name>
<comment type="caution">
    <text evidence="1">The sequence shown here is derived from an EMBL/GenBank/DDBJ whole genome shotgun (WGS) entry which is preliminary data.</text>
</comment>
<sequence length="488" mass="59951">MSKLQKYESIIKEKRKNTPFRVFLKEIASRYNLNLYKRDTMITPYNPDFKWKLVNLEEFENLRLDYDKLWKDYDFNIDFWENYRLLAGNIHYPAFALWWVNENSNYGYNILNVKNWYLCFEVCFCENVAYSANIKDNCKNVFNSLMVWDNSENIYQSVWIYKSYNVFYSNFIFDSNNIWFSTNLIWCNECLFCNDLQNQSYCIKNKNYSKDEYIKLKNEIFSAKKVFLELYKKLQLNNSQLISKNSSWKFIIKSDNVENWNFIYNVNNGRNVMFAWTIEWNVNFFDAASCWSPRGNDYYWVISAWAWDNYFCSTDIIWWTNIYYSYYLENCSFCLGCIWLKNKTYCILNKEYSKEEWYEIADKIFAQMDKGWILWDFFPWDLNPFYFNDTVAYLLDDSFTKEEVIKDWHLWRDEKIKADISEWVEVIEAKNLDITNYDESILEKVILDSDWNYYRIIKMEYDFLKKYNLPLPETHWMDRIKLGFRFNR</sequence>
<accession>K2F4X0</accession>
<gene>
    <name evidence="1" type="ORF">ACD_4C00428G0001</name>
</gene>
<proteinExistence type="predicted"/>
<dbReference type="EMBL" id="AMFJ01000944">
    <property type="protein sequence ID" value="EKE26116.1"/>
    <property type="molecule type" value="Genomic_DNA"/>
</dbReference>
<evidence type="ECO:0000313" key="1">
    <source>
        <dbReference type="EMBL" id="EKE26116.1"/>
    </source>
</evidence>
<dbReference type="AlphaFoldDB" id="K2F4X0"/>
<organism evidence="1">
    <name type="scientific">uncultured bacterium</name>
    <name type="common">gcode 4</name>
    <dbReference type="NCBI Taxonomy" id="1234023"/>
    <lineage>
        <taxon>Bacteria</taxon>
        <taxon>environmental samples</taxon>
    </lineage>
</organism>
<protein>
    <submittedName>
        <fullName evidence="1">Uncharacterized protein</fullName>
    </submittedName>
</protein>